<evidence type="ECO:0000256" key="3">
    <source>
        <dbReference type="ARBA" id="ARBA00022692"/>
    </source>
</evidence>
<proteinExistence type="inferred from homology"/>
<evidence type="ECO:0000256" key="6">
    <source>
        <dbReference type="SAM" id="Phobius"/>
    </source>
</evidence>
<reference evidence="7" key="1">
    <citation type="submission" date="2021-08" db="EMBL/GenBank/DDBJ databases">
        <title>Hoeflea bacterium WL0058 sp. nov., isolated from the sediment.</title>
        <authorList>
            <person name="Wang L."/>
            <person name="Zhang D."/>
        </authorList>
    </citation>
    <scope>NUCLEOTIDE SEQUENCE</scope>
    <source>
        <strain evidence="7">WL0058</strain>
    </source>
</reference>
<gene>
    <name evidence="7" type="ORF">K1W69_21425</name>
</gene>
<accession>A0AAE2ZMR4</accession>
<feature type="transmembrane region" description="Helical" evidence="6">
    <location>
        <begin position="70"/>
        <end position="91"/>
    </location>
</feature>
<feature type="transmembrane region" description="Helical" evidence="6">
    <location>
        <begin position="6"/>
        <end position="24"/>
    </location>
</feature>
<sequence>MKLQMALVVFLILVAFAASGGVFFRPGTHYEALKKPTWTPPNRVFPVAWTILYIMIAIAGWLVWRAEGAGAALWFWVIQLVLNGVWSWFFFGRKDIRLALYDILLLLAMIVAFIIAAAPTSTWAALLFLPYLAWVGFATALNWRIFQLNGRRPAGSQG</sequence>
<evidence type="ECO:0000256" key="4">
    <source>
        <dbReference type="ARBA" id="ARBA00022989"/>
    </source>
</evidence>
<keyword evidence="3 6" id="KW-0812">Transmembrane</keyword>
<comment type="similarity">
    <text evidence="2">Belongs to the TspO/BZRP family.</text>
</comment>
<protein>
    <submittedName>
        <fullName evidence="7">Tryptophan-rich sensory protein</fullName>
    </submittedName>
</protein>
<dbReference type="InterPro" id="IPR038330">
    <property type="entry name" value="TspO/MBR-related_sf"/>
</dbReference>
<dbReference type="PIRSF" id="PIRSF005859">
    <property type="entry name" value="PBR"/>
    <property type="match status" value="1"/>
</dbReference>
<organism evidence="7 8">
    <name type="scientific">Flavimaribacter sediminis</name>
    <dbReference type="NCBI Taxonomy" id="2865987"/>
    <lineage>
        <taxon>Bacteria</taxon>
        <taxon>Pseudomonadati</taxon>
        <taxon>Pseudomonadota</taxon>
        <taxon>Alphaproteobacteria</taxon>
        <taxon>Hyphomicrobiales</taxon>
        <taxon>Rhizobiaceae</taxon>
        <taxon>Flavimaribacter</taxon>
    </lineage>
</organism>
<dbReference type="InterPro" id="IPR004307">
    <property type="entry name" value="TspO_MBR"/>
</dbReference>
<feature type="transmembrane region" description="Helical" evidence="6">
    <location>
        <begin position="98"/>
        <end position="117"/>
    </location>
</feature>
<dbReference type="Pfam" id="PF03073">
    <property type="entry name" value="TspO_MBR"/>
    <property type="match status" value="1"/>
</dbReference>
<dbReference type="PANTHER" id="PTHR10057">
    <property type="entry name" value="PERIPHERAL-TYPE BENZODIAZEPINE RECEPTOR"/>
    <property type="match status" value="1"/>
</dbReference>
<evidence type="ECO:0000256" key="5">
    <source>
        <dbReference type="ARBA" id="ARBA00023136"/>
    </source>
</evidence>
<dbReference type="GO" id="GO:0016020">
    <property type="term" value="C:membrane"/>
    <property type="evidence" value="ECO:0007669"/>
    <property type="project" value="UniProtKB-SubCell"/>
</dbReference>
<comment type="caution">
    <text evidence="7">The sequence shown here is derived from an EMBL/GenBank/DDBJ whole genome shotgun (WGS) entry which is preliminary data.</text>
</comment>
<evidence type="ECO:0000256" key="1">
    <source>
        <dbReference type="ARBA" id="ARBA00004141"/>
    </source>
</evidence>
<dbReference type="Gene3D" id="1.20.1260.100">
    <property type="entry name" value="TspO/MBR protein"/>
    <property type="match status" value="1"/>
</dbReference>
<keyword evidence="4 6" id="KW-1133">Transmembrane helix</keyword>
<comment type="subcellular location">
    <subcellularLocation>
        <location evidence="1">Membrane</location>
        <topology evidence="1">Multi-pass membrane protein</topology>
    </subcellularLocation>
</comment>
<evidence type="ECO:0000313" key="7">
    <source>
        <dbReference type="EMBL" id="MBW8639769.1"/>
    </source>
</evidence>
<dbReference type="Proteomes" id="UP001196509">
    <property type="component" value="Unassembled WGS sequence"/>
</dbReference>
<dbReference type="EMBL" id="JAICBX010000004">
    <property type="protein sequence ID" value="MBW8639769.1"/>
    <property type="molecule type" value="Genomic_DNA"/>
</dbReference>
<feature type="transmembrane region" description="Helical" evidence="6">
    <location>
        <begin position="123"/>
        <end position="143"/>
    </location>
</feature>
<dbReference type="FunFam" id="1.20.1260.100:FF:000001">
    <property type="entry name" value="translocator protein 2"/>
    <property type="match status" value="1"/>
</dbReference>
<dbReference type="PANTHER" id="PTHR10057:SF0">
    <property type="entry name" value="TRANSLOCATOR PROTEIN"/>
    <property type="match status" value="1"/>
</dbReference>
<evidence type="ECO:0000313" key="8">
    <source>
        <dbReference type="Proteomes" id="UP001196509"/>
    </source>
</evidence>
<dbReference type="AlphaFoldDB" id="A0AAE2ZMR4"/>
<evidence type="ECO:0000256" key="2">
    <source>
        <dbReference type="ARBA" id="ARBA00007524"/>
    </source>
</evidence>
<keyword evidence="5 6" id="KW-0472">Membrane</keyword>
<keyword evidence="8" id="KW-1185">Reference proteome</keyword>
<name>A0AAE2ZMR4_9HYPH</name>
<dbReference type="CDD" id="cd15904">
    <property type="entry name" value="TSPO_MBR"/>
    <property type="match status" value="1"/>
</dbReference>
<feature type="transmembrane region" description="Helical" evidence="6">
    <location>
        <begin position="44"/>
        <end position="64"/>
    </location>
</feature>
<dbReference type="GO" id="GO:0033013">
    <property type="term" value="P:tetrapyrrole metabolic process"/>
    <property type="evidence" value="ECO:0007669"/>
    <property type="project" value="UniProtKB-ARBA"/>
</dbReference>